<comment type="subcellular location">
    <subcellularLocation>
        <location evidence="4">Secreted</location>
        <location evidence="4">Cell wall</location>
    </subcellularLocation>
    <subcellularLocation>
        <location evidence="4">Secreted</location>
        <location evidence="4">Extracellular space</location>
        <location evidence="4">Apoplast</location>
    </subcellularLocation>
</comment>
<protein>
    <recommendedName>
        <fullName evidence="4">Xyloglucan endotransglucosylase/hydrolase</fullName>
        <ecNumber evidence="4">2.4.1.207</ecNumber>
    </recommendedName>
</protein>
<feature type="region of interest" description="Disordered" evidence="5">
    <location>
        <begin position="150"/>
        <end position="277"/>
    </location>
</feature>
<keyword evidence="4" id="KW-0732">Signal</keyword>
<evidence type="ECO:0000256" key="4">
    <source>
        <dbReference type="RuleBase" id="RU361120"/>
    </source>
</evidence>
<dbReference type="GO" id="GO:0016762">
    <property type="term" value="F:xyloglucan:xyloglucosyl transferase activity"/>
    <property type="evidence" value="ECO:0007669"/>
    <property type="project" value="UniProtKB-EC"/>
</dbReference>
<dbReference type="AlphaFoldDB" id="B9FAD0"/>
<keyword evidence="4" id="KW-0964">Secreted</keyword>
<reference evidence="7" key="1">
    <citation type="journal article" date="2005" name="PLoS Biol.">
        <title>The genomes of Oryza sativa: a history of duplications.</title>
        <authorList>
            <person name="Yu J."/>
            <person name="Wang J."/>
            <person name="Lin W."/>
            <person name="Li S."/>
            <person name="Li H."/>
            <person name="Zhou J."/>
            <person name="Ni P."/>
            <person name="Dong W."/>
            <person name="Hu S."/>
            <person name="Zeng C."/>
            <person name="Zhang J."/>
            <person name="Zhang Y."/>
            <person name="Li R."/>
            <person name="Xu Z."/>
            <person name="Li S."/>
            <person name="Li X."/>
            <person name="Zheng H."/>
            <person name="Cong L."/>
            <person name="Lin L."/>
            <person name="Yin J."/>
            <person name="Geng J."/>
            <person name="Li G."/>
            <person name="Shi J."/>
            <person name="Liu J."/>
            <person name="Lv H."/>
            <person name="Li J."/>
            <person name="Wang J."/>
            <person name="Deng Y."/>
            <person name="Ran L."/>
            <person name="Shi X."/>
            <person name="Wang X."/>
            <person name="Wu Q."/>
            <person name="Li C."/>
            <person name="Ren X."/>
            <person name="Wang J."/>
            <person name="Wang X."/>
            <person name="Li D."/>
            <person name="Liu D."/>
            <person name="Zhang X."/>
            <person name="Ji Z."/>
            <person name="Zhao W."/>
            <person name="Sun Y."/>
            <person name="Zhang Z."/>
            <person name="Bao J."/>
            <person name="Han Y."/>
            <person name="Dong L."/>
            <person name="Ji J."/>
            <person name="Chen P."/>
            <person name="Wu S."/>
            <person name="Liu J."/>
            <person name="Xiao Y."/>
            <person name="Bu D."/>
            <person name="Tan J."/>
            <person name="Yang L."/>
            <person name="Ye C."/>
            <person name="Zhang J."/>
            <person name="Xu J."/>
            <person name="Zhou Y."/>
            <person name="Yu Y."/>
            <person name="Zhang B."/>
            <person name="Zhuang S."/>
            <person name="Wei H."/>
            <person name="Liu B."/>
            <person name="Lei M."/>
            <person name="Yu H."/>
            <person name="Li Y."/>
            <person name="Xu H."/>
            <person name="Wei S."/>
            <person name="He X."/>
            <person name="Fang L."/>
            <person name="Zhang Z."/>
            <person name="Zhang Y."/>
            <person name="Huang X."/>
            <person name="Su Z."/>
            <person name="Tong W."/>
            <person name="Li J."/>
            <person name="Tong Z."/>
            <person name="Li S."/>
            <person name="Ye J."/>
            <person name="Wang L."/>
            <person name="Fang L."/>
            <person name="Lei T."/>
            <person name="Chen C."/>
            <person name="Chen H."/>
            <person name="Xu Z."/>
            <person name="Li H."/>
            <person name="Huang H."/>
            <person name="Zhang F."/>
            <person name="Xu H."/>
            <person name="Li N."/>
            <person name="Zhao C."/>
            <person name="Li S."/>
            <person name="Dong L."/>
            <person name="Huang Y."/>
            <person name="Li L."/>
            <person name="Xi Y."/>
            <person name="Qi Q."/>
            <person name="Li W."/>
            <person name="Zhang B."/>
            <person name="Hu W."/>
            <person name="Zhang Y."/>
            <person name="Tian X."/>
            <person name="Jiao Y."/>
            <person name="Liang X."/>
            <person name="Jin J."/>
            <person name="Gao L."/>
            <person name="Zheng W."/>
            <person name="Hao B."/>
            <person name="Liu S."/>
            <person name="Wang W."/>
            <person name="Yuan L."/>
            <person name="Cao M."/>
            <person name="McDermott J."/>
            <person name="Samudrala R."/>
            <person name="Wang J."/>
            <person name="Wong G.K."/>
            <person name="Yang H."/>
        </authorList>
    </citation>
    <scope>NUCLEOTIDE SEQUENCE [LARGE SCALE GENOMIC DNA]</scope>
</reference>
<dbReference type="Pfam" id="PF00722">
    <property type="entry name" value="Glyco_hydro_16"/>
    <property type="match status" value="1"/>
</dbReference>
<dbReference type="InterPro" id="IPR013320">
    <property type="entry name" value="ConA-like_dom_sf"/>
</dbReference>
<dbReference type="Pfam" id="PF06955">
    <property type="entry name" value="XET_C"/>
    <property type="match status" value="1"/>
</dbReference>
<feature type="compositionally biased region" description="Low complexity" evidence="5">
    <location>
        <begin position="186"/>
        <end position="199"/>
    </location>
</feature>
<dbReference type="EC" id="2.4.1.207" evidence="4"/>
<evidence type="ECO:0000256" key="5">
    <source>
        <dbReference type="SAM" id="MobiDB-lite"/>
    </source>
</evidence>
<name>B9FAD0_ORYSJ</name>
<keyword evidence="4" id="KW-0134">Cell wall</keyword>
<dbReference type="PROSITE" id="PS51257">
    <property type="entry name" value="PROKAR_LIPOPROTEIN"/>
    <property type="match status" value="1"/>
</dbReference>
<dbReference type="SUPFAM" id="SSF49899">
    <property type="entry name" value="Concanavalin A-like lectins/glucanases"/>
    <property type="match status" value="2"/>
</dbReference>
<dbReference type="Gene3D" id="2.60.120.200">
    <property type="match status" value="2"/>
</dbReference>
<keyword evidence="4" id="KW-0052">Apoplast</keyword>
<evidence type="ECO:0000256" key="1">
    <source>
        <dbReference type="ARBA" id="ARBA00022679"/>
    </source>
</evidence>
<comment type="function">
    <text evidence="4">Catalyzes xyloglucan endohydrolysis (XEH) and/or endotransglycosylation (XET). Cleaves and religates xyloglucan polymers, an essential constituent of the primary cell wall, and thereby participates in cell wall construction of growing tissues.</text>
</comment>
<feature type="compositionally biased region" description="Basic residues" evidence="5">
    <location>
        <begin position="152"/>
        <end position="161"/>
    </location>
</feature>
<evidence type="ECO:0000256" key="2">
    <source>
        <dbReference type="ARBA" id="ARBA00022801"/>
    </source>
</evidence>
<dbReference type="GO" id="GO:0071555">
    <property type="term" value="P:cell wall organization"/>
    <property type="evidence" value="ECO:0007669"/>
    <property type="project" value="UniProtKB-KW"/>
</dbReference>
<organism evidence="7">
    <name type="scientific">Oryza sativa subsp. japonica</name>
    <name type="common">Rice</name>
    <dbReference type="NCBI Taxonomy" id="39947"/>
    <lineage>
        <taxon>Eukaryota</taxon>
        <taxon>Viridiplantae</taxon>
        <taxon>Streptophyta</taxon>
        <taxon>Embryophyta</taxon>
        <taxon>Tracheophyta</taxon>
        <taxon>Spermatophyta</taxon>
        <taxon>Magnoliopsida</taxon>
        <taxon>Liliopsida</taxon>
        <taxon>Poales</taxon>
        <taxon>Poaceae</taxon>
        <taxon>BOP clade</taxon>
        <taxon>Oryzoideae</taxon>
        <taxon>Oryzeae</taxon>
        <taxon>Oryzinae</taxon>
        <taxon>Oryza</taxon>
        <taxon>Oryza sativa</taxon>
    </lineage>
</organism>
<keyword evidence="2 4" id="KW-0378">Hydrolase</keyword>
<dbReference type="GO" id="GO:0004553">
    <property type="term" value="F:hydrolase activity, hydrolyzing O-glycosyl compounds"/>
    <property type="evidence" value="ECO:0007669"/>
    <property type="project" value="InterPro"/>
</dbReference>
<dbReference type="GO" id="GO:0048046">
    <property type="term" value="C:apoplast"/>
    <property type="evidence" value="ECO:0007669"/>
    <property type="project" value="UniProtKB-SubCell"/>
</dbReference>
<comment type="similarity">
    <text evidence="4">Belongs to the glycosyl hydrolase 16 family.</text>
</comment>
<dbReference type="EMBL" id="CM000140">
    <property type="protein sequence ID" value="EEE58179.1"/>
    <property type="molecule type" value="Genomic_DNA"/>
</dbReference>
<sequence>MEQKPPAVAANNNQLLLMMIMVVVACSNYMISGAGAQPSPGYYPSKTIRSMAFGEGYDNLWGGQHQTLSADQTALTVWMDRSSGSGFKSKRSYRNGYFGASIKVPSGYTAGVNTAFYLSNNELYPGQHDEIDIELLGTVPGEPWTLQTERVRARHRRRRHHREGDAVPPLVRPHRRLPPLRHRAGTPTTSSSSSTTSRSAVTGAPPATHSPTARCGPTAPSGTPPTGPPTAAATSPTTATSPSSRATETSRSLGCEAAAPASCQPVPASPSGATGELSAQQKAAMRWAQQRSMVYYYCQDYSRNHANYPEC</sequence>
<accession>B9FAD0</accession>
<keyword evidence="4" id="KW-0961">Cell wall biogenesis/degradation</keyword>
<proteinExistence type="inferred from homology"/>
<keyword evidence="3 4" id="KW-0326">Glycosidase</keyword>
<feature type="chain" id="PRO_5005124182" description="Xyloglucan endotransglucosylase/hydrolase" evidence="4">
    <location>
        <begin position="37"/>
        <end position="311"/>
    </location>
</feature>
<feature type="compositionally biased region" description="Low complexity" evidence="5">
    <location>
        <begin position="229"/>
        <end position="252"/>
    </location>
</feature>
<dbReference type="PROSITE" id="PS51762">
    <property type="entry name" value="GH16_2"/>
    <property type="match status" value="1"/>
</dbReference>
<feature type="compositionally biased region" description="Basic residues" evidence="5">
    <location>
        <begin position="172"/>
        <end position="184"/>
    </location>
</feature>
<feature type="signal peptide" evidence="4">
    <location>
        <begin position="1"/>
        <end position="36"/>
    </location>
</feature>
<dbReference type="InterPro" id="IPR044791">
    <property type="entry name" value="Beta-glucanase/XTH"/>
</dbReference>
<gene>
    <name evidence="7" type="ORF">OsJ_09110</name>
</gene>
<dbReference type="InterPro" id="IPR000757">
    <property type="entry name" value="Beta-glucanase-like"/>
</dbReference>
<dbReference type="InterPro" id="IPR010713">
    <property type="entry name" value="XET_C"/>
</dbReference>
<dbReference type="GO" id="GO:0044042">
    <property type="term" value="P:glucan metabolic process"/>
    <property type="evidence" value="ECO:0007669"/>
    <property type="project" value="InterPro"/>
</dbReference>
<keyword evidence="1 4" id="KW-0808">Transferase</keyword>
<dbReference type="Proteomes" id="UP000007752">
    <property type="component" value="Chromosome 3"/>
</dbReference>
<reference evidence="7" key="2">
    <citation type="submission" date="2008-12" db="EMBL/GenBank/DDBJ databases">
        <title>Improved gene annotation of the rice (Oryza sativa) genomes.</title>
        <authorList>
            <person name="Wang J."/>
            <person name="Li R."/>
            <person name="Fan W."/>
            <person name="Huang Q."/>
            <person name="Zhang J."/>
            <person name="Zhou Y."/>
            <person name="Hu Y."/>
            <person name="Zi S."/>
            <person name="Li J."/>
            <person name="Ni P."/>
            <person name="Zheng H."/>
            <person name="Zhang Y."/>
            <person name="Zhao M."/>
            <person name="Hao Q."/>
            <person name="McDermott J."/>
            <person name="Samudrala R."/>
            <person name="Kristiansen K."/>
            <person name="Wong G.K.-S."/>
        </authorList>
    </citation>
    <scope>NUCLEOTIDE SEQUENCE</scope>
</reference>
<feature type="domain" description="GH16" evidence="6">
    <location>
        <begin position="32"/>
        <end position="252"/>
    </location>
</feature>
<comment type="PTM">
    <text evidence="4">Contains at least one intrachain disulfide bond essential for its enzymatic activity.</text>
</comment>
<evidence type="ECO:0000313" key="7">
    <source>
        <dbReference type="EMBL" id="EEE58179.1"/>
    </source>
</evidence>
<evidence type="ECO:0000256" key="3">
    <source>
        <dbReference type="ARBA" id="ARBA00023295"/>
    </source>
</evidence>
<dbReference type="PANTHER" id="PTHR31062">
    <property type="entry name" value="XYLOGLUCAN ENDOTRANSGLUCOSYLASE/HYDROLASE PROTEIN 8-RELATED"/>
    <property type="match status" value="1"/>
</dbReference>
<evidence type="ECO:0000259" key="6">
    <source>
        <dbReference type="PROSITE" id="PS51762"/>
    </source>
</evidence>